<dbReference type="Proteomes" id="UP001496627">
    <property type="component" value="Unassembled WGS sequence"/>
</dbReference>
<protein>
    <submittedName>
        <fullName evidence="1">DUF4410 domain-containing protein</fullName>
    </submittedName>
</protein>
<keyword evidence="2" id="KW-1185">Reference proteome</keyword>
<organism evidence="1 2">
    <name type="scientific">Neorhizobium phenanthreniclasticum</name>
    <dbReference type="NCBI Taxonomy" id="3157917"/>
    <lineage>
        <taxon>Bacteria</taxon>
        <taxon>Pseudomonadati</taxon>
        <taxon>Pseudomonadota</taxon>
        <taxon>Alphaproteobacteria</taxon>
        <taxon>Hyphomicrobiales</taxon>
        <taxon>Rhizobiaceae</taxon>
        <taxon>Rhizobium/Agrobacterium group</taxon>
        <taxon>Neorhizobium</taxon>
    </lineage>
</organism>
<dbReference type="PROSITE" id="PS51257">
    <property type="entry name" value="PROKAR_LIPOPROTEIN"/>
    <property type="match status" value="1"/>
</dbReference>
<proteinExistence type="predicted"/>
<comment type="caution">
    <text evidence="1">The sequence shown here is derived from an EMBL/GenBank/DDBJ whole genome shotgun (WGS) entry which is preliminary data.</text>
</comment>
<reference evidence="1 2" key="1">
    <citation type="submission" date="2024-05" db="EMBL/GenBank/DDBJ databases">
        <title>Neorhizobium sp. Rsf11, a plant growth promoting and heavy metal resistant PAH-degrader.</title>
        <authorList>
            <person name="Golubev S.N."/>
            <person name="Muratova A.Y."/>
            <person name="Markelova M.I."/>
        </authorList>
    </citation>
    <scope>NUCLEOTIDE SEQUENCE [LARGE SCALE GENOMIC DNA]</scope>
    <source>
        <strain evidence="1 2">Rsf11</strain>
    </source>
</reference>
<dbReference type="RefSeq" id="WP_227703547.1">
    <property type="nucleotide sequence ID" value="NZ_JBEAAL010000033.1"/>
</dbReference>
<dbReference type="InterPro" id="IPR025522">
    <property type="entry name" value="DUF4410"/>
</dbReference>
<evidence type="ECO:0000313" key="1">
    <source>
        <dbReference type="EMBL" id="MEQ1408977.1"/>
    </source>
</evidence>
<dbReference type="Pfam" id="PF14366">
    <property type="entry name" value="DUF4410"/>
    <property type="match status" value="1"/>
</dbReference>
<sequence length="209" mass="21632">MLRFSSSMILAIAVTVLVGCGARVTMTSATGAEKGKTELIVVEARSSVATNDLSYSDAANAAAQLQDLVVAELKKRSIPTVSVSSMEGQRGFGRERTALLALSITRAERGNATKRLIIGFGYGKSQLEVDAKLLASTLAEQKVIAGFRTNAGSGYKPGIVMPLGIGAATGGYVLASAGVNLATGLTKTPDRDLQSTAKAIAKTVAQQLR</sequence>
<name>A0ABV0MAP0_9HYPH</name>
<evidence type="ECO:0000313" key="2">
    <source>
        <dbReference type="Proteomes" id="UP001496627"/>
    </source>
</evidence>
<dbReference type="EMBL" id="JBEAAL010000033">
    <property type="protein sequence ID" value="MEQ1408977.1"/>
    <property type="molecule type" value="Genomic_DNA"/>
</dbReference>
<accession>A0ABV0MAP0</accession>
<gene>
    <name evidence="1" type="ORF">ABK249_29130</name>
</gene>